<feature type="transmembrane region" description="Helical" evidence="1">
    <location>
        <begin position="20"/>
        <end position="39"/>
    </location>
</feature>
<evidence type="ECO:0000256" key="1">
    <source>
        <dbReference type="SAM" id="Phobius"/>
    </source>
</evidence>
<dbReference type="InterPro" id="IPR025714">
    <property type="entry name" value="Methyltranfer_dom"/>
</dbReference>
<keyword evidence="1" id="KW-0812">Transmembrane</keyword>
<accession>A0ABP1R1Y1</accession>
<dbReference type="SUPFAM" id="SSF53335">
    <property type="entry name" value="S-adenosyl-L-methionine-dependent methyltransferases"/>
    <property type="match status" value="1"/>
</dbReference>
<reference evidence="3 4" key="1">
    <citation type="submission" date="2024-08" db="EMBL/GenBank/DDBJ databases">
        <authorList>
            <person name="Cucini C."/>
            <person name="Frati F."/>
        </authorList>
    </citation>
    <scope>NUCLEOTIDE SEQUENCE [LARGE SCALE GENOMIC DNA]</scope>
</reference>
<evidence type="ECO:0000259" key="2">
    <source>
        <dbReference type="Pfam" id="PF13383"/>
    </source>
</evidence>
<name>A0ABP1R1Y1_9HEXA</name>
<dbReference type="InterPro" id="IPR026913">
    <property type="entry name" value="METTL24"/>
</dbReference>
<gene>
    <name evidence="3" type="ORF">ODALV1_LOCUS15616</name>
</gene>
<keyword evidence="1" id="KW-1133">Transmembrane helix</keyword>
<keyword evidence="1" id="KW-0472">Membrane</keyword>
<sequence length="314" mass="35654">MSVPSGNTPQSSSLSFNRLLRIAFFTAVFTVLAGLLMVYQHEPTRVWISTGVNYIGYRASNGEEYQDAVVFLPRPEEPSNRTIVLSKLFKKSQKSFWTSIKKTVGCPSKYIKLTGGKNKWDDGGKWTCGLKQIGNTPLACDPSKPCALFSFGVNGNSFFEAEVLAKTCCNIYAYDPSDTKIGKPILPSNPRVKFQKLAVGKEDVNNTKKFKTMMEENGYEWVDVVKMDIEGWEYTVLESVMEDFDKIPIGMLLVEFHTNEVGNILYTFDKLERKGMRLFHVEINPYFPNNACEYSFINVNAEYDFLAELINLEY</sequence>
<evidence type="ECO:0000313" key="3">
    <source>
        <dbReference type="EMBL" id="CAL8112369.1"/>
    </source>
</evidence>
<evidence type="ECO:0000313" key="4">
    <source>
        <dbReference type="Proteomes" id="UP001642540"/>
    </source>
</evidence>
<dbReference type="Proteomes" id="UP001642540">
    <property type="component" value="Unassembled WGS sequence"/>
</dbReference>
<dbReference type="PANTHER" id="PTHR32026:SF10">
    <property type="entry name" value="METHYLTRANSFERASE-LIKE PROTEIN 24-RELATED"/>
    <property type="match status" value="1"/>
</dbReference>
<dbReference type="InterPro" id="IPR029063">
    <property type="entry name" value="SAM-dependent_MTases_sf"/>
</dbReference>
<organism evidence="3 4">
    <name type="scientific">Orchesella dallaii</name>
    <dbReference type="NCBI Taxonomy" id="48710"/>
    <lineage>
        <taxon>Eukaryota</taxon>
        <taxon>Metazoa</taxon>
        <taxon>Ecdysozoa</taxon>
        <taxon>Arthropoda</taxon>
        <taxon>Hexapoda</taxon>
        <taxon>Collembola</taxon>
        <taxon>Entomobryomorpha</taxon>
        <taxon>Entomobryoidea</taxon>
        <taxon>Orchesellidae</taxon>
        <taxon>Orchesellinae</taxon>
        <taxon>Orchesella</taxon>
    </lineage>
</organism>
<dbReference type="PANTHER" id="PTHR32026">
    <property type="entry name" value="METHYLTRANSFERASE-LIKE PROTEIN 24"/>
    <property type="match status" value="1"/>
</dbReference>
<keyword evidence="4" id="KW-1185">Reference proteome</keyword>
<dbReference type="Pfam" id="PF13383">
    <property type="entry name" value="Methyltransf_22"/>
    <property type="match status" value="1"/>
</dbReference>
<proteinExistence type="predicted"/>
<dbReference type="EMBL" id="CAXLJM020000048">
    <property type="protein sequence ID" value="CAL8112369.1"/>
    <property type="molecule type" value="Genomic_DNA"/>
</dbReference>
<feature type="domain" description="Methyltransferase" evidence="2">
    <location>
        <begin position="120"/>
        <end position="297"/>
    </location>
</feature>
<protein>
    <recommendedName>
        <fullName evidence="2">Methyltransferase domain-containing protein</fullName>
    </recommendedName>
</protein>
<comment type="caution">
    <text evidence="3">The sequence shown here is derived from an EMBL/GenBank/DDBJ whole genome shotgun (WGS) entry which is preliminary data.</text>
</comment>